<dbReference type="PATRIC" id="fig|1423772.3.peg.919"/>
<sequence length="290" mass="34018">MANPNQLSLSDHKQATKSLTKALLDKVAYLESFEKAVQDQDDRLVYQLIDGKRYATEILKQDGAEVDDTHEHLVRDSYAKISDYLSKNLIDYLCEMYPFFYFEETAIGQYQFFFGNWWGRRLFGTLDVLKVKFNFDETEYQKLARAFALESENKRLNSDQIALLSQQSDELQELIDGQNERDQRKDELRQEIKRTSQEKVMPWEASKLKESKQKLIDELSYLSELDEKAGNAYRQIRENEEKILALSKEDTLMSYEKQSIVAKFGSFENFEAHNAALYRNYIADLIAKQK</sequence>
<gene>
    <name evidence="2" type="ORF">FC48_GL000847</name>
</gene>
<organism evidence="2 3">
    <name type="scientific">Ligilactobacillus murinus DSM 20452 = NBRC 14221</name>
    <dbReference type="NCBI Taxonomy" id="1423772"/>
    <lineage>
        <taxon>Bacteria</taxon>
        <taxon>Bacillati</taxon>
        <taxon>Bacillota</taxon>
        <taxon>Bacilli</taxon>
        <taxon>Lactobacillales</taxon>
        <taxon>Lactobacillaceae</taxon>
        <taxon>Ligilactobacillus</taxon>
    </lineage>
</organism>
<dbReference type="RefSeq" id="WP_056959434.1">
    <property type="nucleotide sequence ID" value="NZ_AYYN01000140.1"/>
</dbReference>
<evidence type="ECO:0000313" key="3">
    <source>
        <dbReference type="Proteomes" id="UP000051612"/>
    </source>
</evidence>
<evidence type="ECO:0000256" key="1">
    <source>
        <dbReference type="SAM" id="Coils"/>
    </source>
</evidence>
<proteinExistence type="predicted"/>
<dbReference type="Proteomes" id="UP000051612">
    <property type="component" value="Unassembled WGS sequence"/>
</dbReference>
<evidence type="ECO:0008006" key="4">
    <source>
        <dbReference type="Google" id="ProtNLM"/>
    </source>
</evidence>
<dbReference type="AlphaFoldDB" id="A0A0R2B1Y9"/>
<comment type="caution">
    <text evidence="2">The sequence shown here is derived from an EMBL/GenBank/DDBJ whole genome shotgun (WGS) entry which is preliminary data.</text>
</comment>
<accession>A0A0R2B1Y9</accession>
<evidence type="ECO:0000313" key="2">
    <source>
        <dbReference type="EMBL" id="KRM73582.1"/>
    </source>
</evidence>
<name>A0A0R2B1Y9_9LACO</name>
<reference evidence="2 3" key="1">
    <citation type="journal article" date="2015" name="Genome Announc.">
        <title>Expanding the biotechnology potential of lactobacilli through comparative genomics of 213 strains and associated genera.</title>
        <authorList>
            <person name="Sun Z."/>
            <person name="Harris H.M."/>
            <person name="McCann A."/>
            <person name="Guo C."/>
            <person name="Argimon S."/>
            <person name="Zhang W."/>
            <person name="Yang X."/>
            <person name="Jeffery I.B."/>
            <person name="Cooney J.C."/>
            <person name="Kagawa T.F."/>
            <person name="Liu W."/>
            <person name="Song Y."/>
            <person name="Salvetti E."/>
            <person name="Wrobel A."/>
            <person name="Rasinkangas P."/>
            <person name="Parkhill J."/>
            <person name="Rea M.C."/>
            <person name="O'Sullivan O."/>
            <person name="Ritari J."/>
            <person name="Douillard F.P."/>
            <person name="Paul Ross R."/>
            <person name="Yang R."/>
            <person name="Briner A.E."/>
            <person name="Felis G.E."/>
            <person name="de Vos W.M."/>
            <person name="Barrangou R."/>
            <person name="Klaenhammer T.R."/>
            <person name="Caufield P.W."/>
            <person name="Cui Y."/>
            <person name="Zhang H."/>
            <person name="O'Toole P.W."/>
        </authorList>
    </citation>
    <scope>NUCLEOTIDE SEQUENCE [LARGE SCALE GENOMIC DNA]</scope>
    <source>
        <strain evidence="2 3">DSM 20452</strain>
    </source>
</reference>
<feature type="coiled-coil region" evidence="1">
    <location>
        <begin position="161"/>
        <end position="198"/>
    </location>
</feature>
<keyword evidence="1" id="KW-0175">Coiled coil</keyword>
<dbReference type="EMBL" id="AYYN01000140">
    <property type="protein sequence ID" value="KRM73582.1"/>
    <property type="molecule type" value="Genomic_DNA"/>
</dbReference>
<protein>
    <recommendedName>
        <fullName evidence="4">Exonuclease SbcC</fullName>
    </recommendedName>
</protein>